<comment type="caution">
    <text evidence="2">The sequence shown here is derived from an EMBL/GenBank/DDBJ whole genome shotgun (WGS) entry which is preliminary data.</text>
</comment>
<keyword evidence="3" id="KW-1185">Reference proteome</keyword>
<feature type="region of interest" description="Disordered" evidence="1">
    <location>
        <begin position="1"/>
        <end position="23"/>
    </location>
</feature>
<reference evidence="2" key="1">
    <citation type="submission" date="2018-11" db="EMBL/GenBank/DDBJ databases">
        <authorList>
            <consortium name="Pathogen Informatics"/>
        </authorList>
    </citation>
    <scope>NUCLEOTIDE SEQUENCE</scope>
</reference>
<dbReference type="EMBL" id="CAAALY010093775">
    <property type="protein sequence ID" value="VEL28276.1"/>
    <property type="molecule type" value="Genomic_DNA"/>
</dbReference>
<gene>
    <name evidence="2" type="ORF">PXEA_LOCUS21716</name>
</gene>
<evidence type="ECO:0000313" key="3">
    <source>
        <dbReference type="Proteomes" id="UP000784294"/>
    </source>
</evidence>
<protein>
    <submittedName>
        <fullName evidence="2">Uncharacterized protein</fullName>
    </submittedName>
</protein>
<proteinExistence type="predicted"/>
<name>A0A3S5AFY7_9PLAT</name>
<organism evidence="2 3">
    <name type="scientific">Protopolystoma xenopodis</name>
    <dbReference type="NCBI Taxonomy" id="117903"/>
    <lineage>
        <taxon>Eukaryota</taxon>
        <taxon>Metazoa</taxon>
        <taxon>Spiralia</taxon>
        <taxon>Lophotrochozoa</taxon>
        <taxon>Platyhelminthes</taxon>
        <taxon>Monogenea</taxon>
        <taxon>Polyopisthocotylea</taxon>
        <taxon>Polystomatidea</taxon>
        <taxon>Polystomatidae</taxon>
        <taxon>Protopolystoma</taxon>
    </lineage>
</organism>
<dbReference type="Proteomes" id="UP000784294">
    <property type="component" value="Unassembled WGS sequence"/>
</dbReference>
<evidence type="ECO:0000313" key="2">
    <source>
        <dbReference type="EMBL" id="VEL28276.1"/>
    </source>
</evidence>
<sequence length="134" mass="14548">MSPTEASRWSGDRLGISVPPPPCHGSPIATVRLATSASANRSSRTACPSRLSTSTPRRTLLDTRAQGKPTGQPHGSEVEEGRLWIYQSSRSRPKRGQMWICLEPRSKSSGRPLVVQLDCPRSHSRHGTSGFGNC</sequence>
<feature type="compositionally biased region" description="Low complexity" evidence="1">
    <location>
        <begin position="35"/>
        <end position="46"/>
    </location>
</feature>
<feature type="region of interest" description="Disordered" evidence="1">
    <location>
        <begin position="35"/>
        <end position="79"/>
    </location>
</feature>
<accession>A0A3S5AFY7</accession>
<dbReference type="AlphaFoldDB" id="A0A3S5AFY7"/>
<evidence type="ECO:0000256" key="1">
    <source>
        <dbReference type="SAM" id="MobiDB-lite"/>
    </source>
</evidence>